<evidence type="ECO:0000256" key="14">
    <source>
        <dbReference type="ARBA" id="ARBA00039401"/>
    </source>
</evidence>
<evidence type="ECO:0000256" key="2">
    <source>
        <dbReference type="ARBA" id="ARBA00004141"/>
    </source>
</evidence>
<feature type="domain" description="PAS" evidence="18">
    <location>
        <begin position="180"/>
        <end position="216"/>
    </location>
</feature>
<keyword evidence="13 16" id="KW-0472">Membrane</keyword>
<evidence type="ECO:0000313" key="20">
    <source>
        <dbReference type="Proteomes" id="UP001230289"/>
    </source>
</evidence>
<dbReference type="PANTHER" id="PTHR42878:SF7">
    <property type="entry name" value="SENSOR HISTIDINE KINASE GLRK"/>
    <property type="match status" value="1"/>
</dbReference>
<comment type="subcellular location">
    <subcellularLocation>
        <location evidence="3">Cell membrane</location>
    </subcellularLocation>
    <subcellularLocation>
        <location evidence="2">Membrane</location>
        <topology evidence="2">Multi-pass membrane protein</topology>
    </subcellularLocation>
</comment>
<dbReference type="SMART" id="SM00387">
    <property type="entry name" value="HATPase_c"/>
    <property type="match status" value="1"/>
</dbReference>
<evidence type="ECO:0000256" key="7">
    <source>
        <dbReference type="ARBA" id="ARBA00022692"/>
    </source>
</evidence>
<comment type="caution">
    <text evidence="19">The sequence shown here is derived from an EMBL/GenBank/DDBJ whole genome shotgun (WGS) entry which is preliminary data.</text>
</comment>
<dbReference type="InterPro" id="IPR005467">
    <property type="entry name" value="His_kinase_dom"/>
</dbReference>
<evidence type="ECO:0000256" key="6">
    <source>
        <dbReference type="ARBA" id="ARBA00022679"/>
    </source>
</evidence>
<proteinExistence type="predicted"/>
<keyword evidence="11 16" id="KW-1133">Transmembrane helix</keyword>
<dbReference type="PANTHER" id="PTHR42878">
    <property type="entry name" value="TWO-COMPONENT HISTIDINE KINASE"/>
    <property type="match status" value="1"/>
</dbReference>
<dbReference type="InterPro" id="IPR003661">
    <property type="entry name" value="HisK_dim/P_dom"/>
</dbReference>
<dbReference type="EMBL" id="JAVFCB010000005">
    <property type="protein sequence ID" value="MDQ4214301.1"/>
    <property type="molecule type" value="Genomic_DNA"/>
</dbReference>
<feature type="transmembrane region" description="Helical" evidence="16">
    <location>
        <begin position="6"/>
        <end position="25"/>
    </location>
</feature>
<dbReference type="Gene3D" id="3.30.450.20">
    <property type="entry name" value="PAS domain"/>
    <property type="match status" value="1"/>
</dbReference>
<evidence type="ECO:0000259" key="17">
    <source>
        <dbReference type="PROSITE" id="PS50109"/>
    </source>
</evidence>
<dbReference type="SUPFAM" id="SSF47384">
    <property type="entry name" value="Homodimeric domain of signal transducing histidine kinase"/>
    <property type="match status" value="1"/>
</dbReference>
<dbReference type="SUPFAM" id="SSF55874">
    <property type="entry name" value="ATPase domain of HSP90 chaperone/DNA topoisomerase II/histidine kinase"/>
    <property type="match status" value="1"/>
</dbReference>
<dbReference type="Pfam" id="PF02518">
    <property type="entry name" value="HATPase_c"/>
    <property type="match status" value="1"/>
</dbReference>
<evidence type="ECO:0000256" key="3">
    <source>
        <dbReference type="ARBA" id="ARBA00004236"/>
    </source>
</evidence>
<feature type="domain" description="Histidine kinase" evidence="17">
    <location>
        <begin position="312"/>
        <end position="525"/>
    </location>
</feature>
<evidence type="ECO:0000256" key="16">
    <source>
        <dbReference type="SAM" id="Phobius"/>
    </source>
</evidence>
<feature type="transmembrane region" description="Helical" evidence="16">
    <location>
        <begin position="89"/>
        <end position="120"/>
    </location>
</feature>
<dbReference type="Gene3D" id="1.10.287.130">
    <property type="match status" value="1"/>
</dbReference>
<keyword evidence="9 19" id="KW-0418">Kinase</keyword>
<dbReference type="EC" id="2.7.13.3" evidence="4"/>
<dbReference type="SMART" id="SM00388">
    <property type="entry name" value="HisKA"/>
    <property type="match status" value="1"/>
</dbReference>
<accession>A0ABU0XGP1</accession>
<evidence type="ECO:0000256" key="1">
    <source>
        <dbReference type="ARBA" id="ARBA00000085"/>
    </source>
</evidence>
<dbReference type="PRINTS" id="PR00344">
    <property type="entry name" value="BCTRLSENSOR"/>
</dbReference>
<keyword evidence="5" id="KW-0597">Phosphoprotein</keyword>
<keyword evidence="7 16" id="KW-0812">Transmembrane</keyword>
<feature type="transmembrane region" description="Helical" evidence="16">
    <location>
        <begin position="132"/>
        <end position="153"/>
    </location>
</feature>
<dbReference type="InterPro" id="IPR036097">
    <property type="entry name" value="HisK_dim/P_sf"/>
</dbReference>
<dbReference type="InterPro" id="IPR000014">
    <property type="entry name" value="PAS"/>
</dbReference>
<sequence>MARTTSIWRWQLIFGAAVATSAVLIAGLKPTVFARPLFAAGLLMVVLVTVLVIVVPWGRMPARVAQVVPFLDIIAIGLTAQAQDVRLTFLWVFPIVWLASYYSVATILSAIALITASLLVLGTQGGALEDGILRALVTALALGFLGTSIRIGVRRRHAARRLLRRQSEQADRAERRAKTREQQITQIIDALDTALLALAADGTVFKMNEAYRRLYGRDSYGARLPSPAVEYDDREGEPLPPERTTLARAARGEHLQDERVWLFDVEGRWRSLEVSTQSIDSLFDGPRPTLLVVEDVTALREAAEARRTMSAIMSHELRNPLTAILGHIELMLDRDDLPERARDQLEVVEHAGQRMQSLVAAALAEAPAARRVFEPVDLRALVDAAVALFAPTAQAGQQRLAASGSDTVLIQGDPFRLRQVIDNLLSNAVKYTPSGGSIDIDVGVAADGQAELVVVDTGRGMTAADVERIFQPYFRAEEAVRSGVPGTGLGMGVVQGIVTEHGGSVEVGSAPGAGTRIRVRFPRRTIQSEDT</sequence>
<protein>
    <recommendedName>
        <fullName evidence="14">Sensor-like histidine kinase SenX3</fullName>
        <ecNumber evidence="4">2.7.13.3</ecNumber>
    </recommendedName>
</protein>
<keyword evidence="6" id="KW-0808">Transferase</keyword>
<dbReference type="PROSITE" id="PS50109">
    <property type="entry name" value="HIS_KIN"/>
    <property type="match status" value="1"/>
</dbReference>
<comment type="catalytic activity">
    <reaction evidence="1">
        <text>ATP + protein L-histidine = ADP + protein N-phospho-L-histidine.</text>
        <dbReference type="EC" id="2.7.13.3"/>
    </reaction>
</comment>
<dbReference type="PROSITE" id="PS50112">
    <property type="entry name" value="PAS"/>
    <property type="match status" value="1"/>
</dbReference>
<evidence type="ECO:0000256" key="9">
    <source>
        <dbReference type="ARBA" id="ARBA00022777"/>
    </source>
</evidence>
<feature type="transmembrane region" description="Helical" evidence="16">
    <location>
        <begin position="37"/>
        <end position="58"/>
    </location>
</feature>
<dbReference type="InterPro" id="IPR050351">
    <property type="entry name" value="BphY/WalK/GraS-like"/>
</dbReference>
<evidence type="ECO:0000256" key="15">
    <source>
        <dbReference type="SAM" id="Coils"/>
    </source>
</evidence>
<evidence type="ECO:0000256" key="10">
    <source>
        <dbReference type="ARBA" id="ARBA00022840"/>
    </source>
</evidence>
<dbReference type="InterPro" id="IPR003594">
    <property type="entry name" value="HATPase_dom"/>
</dbReference>
<keyword evidence="20" id="KW-1185">Reference proteome</keyword>
<dbReference type="CDD" id="cd00082">
    <property type="entry name" value="HisKA"/>
    <property type="match status" value="1"/>
</dbReference>
<dbReference type="Proteomes" id="UP001230289">
    <property type="component" value="Unassembled WGS sequence"/>
</dbReference>
<evidence type="ECO:0000256" key="11">
    <source>
        <dbReference type="ARBA" id="ARBA00022989"/>
    </source>
</evidence>
<evidence type="ECO:0000256" key="12">
    <source>
        <dbReference type="ARBA" id="ARBA00023012"/>
    </source>
</evidence>
<evidence type="ECO:0000256" key="8">
    <source>
        <dbReference type="ARBA" id="ARBA00022741"/>
    </source>
</evidence>
<feature type="coiled-coil region" evidence="15">
    <location>
        <begin position="156"/>
        <end position="183"/>
    </location>
</feature>
<dbReference type="InterPro" id="IPR035965">
    <property type="entry name" value="PAS-like_dom_sf"/>
</dbReference>
<organism evidence="19 20">
    <name type="scientific">Microbacterium capsulatum</name>
    <dbReference type="NCBI Taxonomy" id="3041921"/>
    <lineage>
        <taxon>Bacteria</taxon>
        <taxon>Bacillati</taxon>
        <taxon>Actinomycetota</taxon>
        <taxon>Actinomycetes</taxon>
        <taxon>Micrococcales</taxon>
        <taxon>Microbacteriaceae</taxon>
        <taxon>Microbacterium</taxon>
    </lineage>
</organism>
<dbReference type="RefSeq" id="WP_308489237.1">
    <property type="nucleotide sequence ID" value="NZ_JAVFCB010000005.1"/>
</dbReference>
<keyword evidence="12" id="KW-0902">Two-component regulatory system</keyword>
<dbReference type="Pfam" id="PF00512">
    <property type="entry name" value="HisKA"/>
    <property type="match status" value="1"/>
</dbReference>
<evidence type="ECO:0000259" key="18">
    <source>
        <dbReference type="PROSITE" id="PS50112"/>
    </source>
</evidence>
<evidence type="ECO:0000256" key="4">
    <source>
        <dbReference type="ARBA" id="ARBA00012438"/>
    </source>
</evidence>
<keyword evidence="8" id="KW-0547">Nucleotide-binding</keyword>
<keyword evidence="10" id="KW-0067">ATP-binding</keyword>
<keyword evidence="15" id="KW-0175">Coiled coil</keyword>
<dbReference type="CDD" id="cd00075">
    <property type="entry name" value="HATPase"/>
    <property type="match status" value="1"/>
</dbReference>
<dbReference type="InterPro" id="IPR004358">
    <property type="entry name" value="Sig_transdc_His_kin-like_C"/>
</dbReference>
<gene>
    <name evidence="19" type="ORF">RBR11_10280</name>
</gene>
<dbReference type="Gene3D" id="3.30.565.10">
    <property type="entry name" value="Histidine kinase-like ATPase, C-terminal domain"/>
    <property type="match status" value="1"/>
</dbReference>
<dbReference type="SUPFAM" id="SSF55785">
    <property type="entry name" value="PYP-like sensor domain (PAS domain)"/>
    <property type="match status" value="1"/>
</dbReference>
<evidence type="ECO:0000313" key="19">
    <source>
        <dbReference type="EMBL" id="MDQ4214301.1"/>
    </source>
</evidence>
<reference evidence="19 20" key="1">
    <citation type="submission" date="2023-08" db="EMBL/GenBank/DDBJ databases">
        <title>Microbacterium sp. nov., isolated from a waste landfill.</title>
        <authorList>
            <person name="Wen W."/>
        </authorList>
    </citation>
    <scope>NUCLEOTIDE SEQUENCE [LARGE SCALE GENOMIC DNA]</scope>
    <source>
        <strain evidence="19 20">ASV81</strain>
    </source>
</reference>
<evidence type="ECO:0000256" key="5">
    <source>
        <dbReference type="ARBA" id="ARBA00022553"/>
    </source>
</evidence>
<dbReference type="InterPro" id="IPR036890">
    <property type="entry name" value="HATPase_C_sf"/>
</dbReference>
<evidence type="ECO:0000256" key="13">
    <source>
        <dbReference type="ARBA" id="ARBA00023136"/>
    </source>
</evidence>
<name>A0ABU0XGP1_9MICO</name>
<dbReference type="GO" id="GO:0016301">
    <property type="term" value="F:kinase activity"/>
    <property type="evidence" value="ECO:0007669"/>
    <property type="project" value="UniProtKB-KW"/>
</dbReference>